<protein>
    <submittedName>
        <fullName evidence="3">Uncharacterized protein</fullName>
    </submittedName>
</protein>
<feature type="non-terminal residue" evidence="3">
    <location>
        <position position="559"/>
    </location>
</feature>
<keyword evidence="4" id="KW-1185">Reference proteome</keyword>
<dbReference type="GO" id="GO:0051601">
    <property type="term" value="P:exocyst localization"/>
    <property type="evidence" value="ECO:0007669"/>
    <property type="project" value="TreeGrafter"/>
</dbReference>
<dbReference type="GO" id="GO:0000149">
    <property type="term" value="F:SNARE binding"/>
    <property type="evidence" value="ECO:0007669"/>
    <property type="project" value="TreeGrafter"/>
</dbReference>
<evidence type="ECO:0000256" key="1">
    <source>
        <dbReference type="ARBA" id="ARBA00009447"/>
    </source>
</evidence>
<reference evidence="3" key="1">
    <citation type="submission" date="2021-02" db="EMBL/GenBank/DDBJ databases">
        <title>Comparative genomics reveals that relaxation of natural selection precedes convergent phenotypic evolution of cavefish.</title>
        <authorList>
            <person name="Peng Z."/>
        </authorList>
    </citation>
    <scope>NUCLEOTIDE SEQUENCE</scope>
    <source>
        <tissue evidence="3">Muscle</tissue>
    </source>
</reference>
<dbReference type="GO" id="GO:0006887">
    <property type="term" value="P:exocytosis"/>
    <property type="evidence" value="ECO:0007669"/>
    <property type="project" value="InterPro"/>
</dbReference>
<gene>
    <name evidence="3" type="ORF">IRJ41_023141</name>
</gene>
<dbReference type="PANTHER" id="PTHR21292">
    <property type="entry name" value="EXOCYST COMPLEX COMPONENT SEC6-RELATED"/>
    <property type="match status" value="1"/>
</dbReference>
<dbReference type="AlphaFoldDB" id="A0A9W7WPM9"/>
<dbReference type="PANTHER" id="PTHR21292:SF12">
    <property type="entry name" value="EXOCYST COMPLEX COMPONENT 3-LIKE PROTEIN"/>
    <property type="match status" value="1"/>
</dbReference>
<organism evidence="3 4">
    <name type="scientific">Triplophysa rosa</name>
    <name type="common">Cave loach</name>
    <dbReference type="NCBI Taxonomy" id="992332"/>
    <lineage>
        <taxon>Eukaryota</taxon>
        <taxon>Metazoa</taxon>
        <taxon>Chordata</taxon>
        <taxon>Craniata</taxon>
        <taxon>Vertebrata</taxon>
        <taxon>Euteleostomi</taxon>
        <taxon>Actinopterygii</taxon>
        <taxon>Neopterygii</taxon>
        <taxon>Teleostei</taxon>
        <taxon>Ostariophysi</taxon>
        <taxon>Cypriniformes</taxon>
        <taxon>Nemacheilidae</taxon>
        <taxon>Triplophysa</taxon>
    </lineage>
</organism>
<dbReference type="InterPro" id="IPR042532">
    <property type="entry name" value="EXOC3/Sec6_C"/>
</dbReference>
<dbReference type="EMBL" id="JAFHDT010000009">
    <property type="protein sequence ID" value="KAI7806029.1"/>
    <property type="molecule type" value="Genomic_DNA"/>
</dbReference>
<feature type="region of interest" description="Disordered" evidence="2">
    <location>
        <begin position="1"/>
        <end position="25"/>
    </location>
</feature>
<accession>A0A9W7WPM9</accession>
<proteinExistence type="inferred from homology"/>
<sequence>AFGKRLGLNRHRLKKQGKDKDGQKPLLNNMMAQHRGATNAGEHILNTERTHRSGVHPDLISTESEVRAEVLSLLRKTLNTNSNAQDVEKAAVMVNRWGQLNGVTIDQGRYPQDWLCEFLQIIDESVHFPILPEDETQTSEFLKSIENMMFSEVCRLTPVLQDAGLLGYLIQSYSDQLFITLNLLLKRNLTVNVVLWLLCWAKRVFFSLHSQDVFRVLDPLLFSGWFEKAKKKLLTVLKKEIAGALQNILCNEEKHEDNELLMDEEWFIRVHLDVTQCLDAAIKKTEICSLTLKNSVQILCLEELRSFSQKYVDGEKLRLEDMQSLETNFVYLCRIISTCMKLNCFAVQICNVDNNEAPAILKMLEDQVLSVVQKMINDLAQVSIKSSFKNGNEQIYKPMEEIRKLCASLPQIAAAEEIKTIIVNLAYDSVSRVYLDCLMESNFKRLERRWGKVEEKIRQHMIHFQDKFAQMNCSVEQNQLLERMSEVLFCSDVDALKLTCATLFKDFPDESEHYLPRLLGWMKTLSKRQVREVLDVARLGCQNPDNHPHFLMCLCCHSW</sequence>
<name>A0A9W7WPM9_TRIRA</name>
<dbReference type="GO" id="GO:0000145">
    <property type="term" value="C:exocyst"/>
    <property type="evidence" value="ECO:0007669"/>
    <property type="project" value="InterPro"/>
</dbReference>
<evidence type="ECO:0000256" key="2">
    <source>
        <dbReference type="SAM" id="MobiDB-lite"/>
    </source>
</evidence>
<dbReference type="Proteomes" id="UP001059041">
    <property type="component" value="Linkage Group LG9"/>
</dbReference>
<comment type="caution">
    <text evidence="3">The sequence shown here is derived from an EMBL/GenBank/DDBJ whole genome shotgun (WGS) entry which is preliminary data.</text>
</comment>
<dbReference type="InterPro" id="IPR010326">
    <property type="entry name" value="EXOC3/Sec6"/>
</dbReference>
<comment type="similarity">
    <text evidence="1">Belongs to the SEC6 family.</text>
</comment>
<evidence type="ECO:0000313" key="3">
    <source>
        <dbReference type="EMBL" id="KAI7806029.1"/>
    </source>
</evidence>
<evidence type="ECO:0000313" key="4">
    <source>
        <dbReference type="Proteomes" id="UP001059041"/>
    </source>
</evidence>
<dbReference type="Gene3D" id="1.10.357.70">
    <property type="entry name" value="Exocyst complex component Sec6, C-terminal domain"/>
    <property type="match status" value="1"/>
</dbReference>